<sequence>MCFDHLLANGSGTGALLWQQRRCEAVTIDSTMSRHSFCGFGTMWAGRRHGTPSEDS</sequence>
<proteinExistence type="predicted"/>
<name>A0A0D3IS49_EMIH1</name>
<dbReference type="RefSeq" id="XP_005766513.1">
    <property type="nucleotide sequence ID" value="XM_005766456.1"/>
</dbReference>
<evidence type="ECO:0000313" key="1">
    <source>
        <dbReference type="EnsemblProtists" id="EOD14084"/>
    </source>
</evidence>
<dbReference type="Proteomes" id="UP000013827">
    <property type="component" value="Unassembled WGS sequence"/>
</dbReference>
<reference evidence="1" key="2">
    <citation type="submission" date="2024-10" db="UniProtKB">
        <authorList>
            <consortium name="EnsemblProtists"/>
        </authorList>
    </citation>
    <scope>IDENTIFICATION</scope>
</reference>
<protein>
    <submittedName>
        <fullName evidence="1">Uncharacterized protein</fullName>
    </submittedName>
</protein>
<reference evidence="2" key="1">
    <citation type="journal article" date="2013" name="Nature">
        <title>Pan genome of the phytoplankton Emiliania underpins its global distribution.</title>
        <authorList>
            <person name="Read B.A."/>
            <person name="Kegel J."/>
            <person name="Klute M.J."/>
            <person name="Kuo A."/>
            <person name="Lefebvre S.C."/>
            <person name="Maumus F."/>
            <person name="Mayer C."/>
            <person name="Miller J."/>
            <person name="Monier A."/>
            <person name="Salamov A."/>
            <person name="Young J."/>
            <person name="Aguilar M."/>
            <person name="Claverie J.M."/>
            <person name="Frickenhaus S."/>
            <person name="Gonzalez K."/>
            <person name="Herman E.K."/>
            <person name="Lin Y.C."/>
            <person name="Napier J."/>
            <person name="Ogata H."/>
            <person name="Sarno A.F."/>
            <person name="Shmutz J."/>
            <person name="Schroeder D."/>
            <person name="de Vargas C."/>
            <person name="Verret F."/>
            <person name="von Dassow P."/>
            <person name="Valentin K."/>
            <person name="Van de Peer Y."/>
            <person name="Wheeler G."/>
            <person name="Dacks J.B."/>
            <person name="Delwiche C.F."/>
            <person name="Dyhrman S.T."/>
            <person name="Glockner G."/>
            <person name="John U."/>
            <person name="Richards T."/>
            <person name="Worden A.Z."/>
            <person name="Zhang X."/>
            <person name="Grigoriev I.V."/>
            <person name="Allen A.E."/>
            <person name="Bidle K."/>
            <person name="Borodovsky M."/>
            <person name="Bowler C."/>
            <person name="Brownlee C."/>
            <person name="Cock J.M."/>
            <person name="Elias M."/>
            <person name="Gladyshev V.N."/>
            <person name="Groth M."/>
            <person name="Guda C."/>
            <person name="Hadaegh A."/>
            <person name="Iglesias-Rodriguez M.D."/>
            <person name="Jenkins J."/>
            <person name="Jones B.M."/>
            <person name="Lawson T."/>
            <person name="Leese F."/>
            <person name="Lindquist E."/>
            <person name="Lobanov A."/>
            <person name="Lomsadze A."/>
            <person name="Malik S.B."/>
            <person name="Marsh M.E."/>
            <person name="Mackinder L."/>
            <person name="Mock T."/>
            <person name="Mueller-Roeber B."/>
            <person name="Pagarete A."/>
            <person name="Parker M."/>
            <person name="Probert I."/>
            <person name="Quesneville H."/>
            <person name="Raines C."/>
            <person name="Rensing S.A."/>
            <person name="Riano-Pachon D.M."/>
            <person name="Richier S."/>
            <person name="Rokitta S."/>
            <person name="Shiraiwa Y."/>
            <person name="Soanes D.M."/>
            <person name="van der Giezen M."/>
            <person name="Wahlund T.M."/>
            <person name="Williams B."/>
            <person name="Wilson W."/>
            <person name="Wolfe G."/>
            <person name="Wurch L.L."/>
        </authorList>
    </citation>
    <scope>NUCLEOTIDE SEQUENCE</scope>
</reference>
<dbReference type="AlphaFoldDB" id="A0A0D3IS49"/>
<evidence type="ECO:0000313" key="2">
    <source>
        <dbReference type="Proteomes" id="UP000013827"/>
    </source>
</evidence>
<organism evidence="1 2">
    <name type="scientific">Emiliania huxleyi (strain CCMP1516)</name>
    <dbReference type="NCBI Taxonomy" id="280463"/>
    <lineage>
        <taxon>Eukaryota</taxon>
        <taxon>Haptista</taxon>
        <taxon>Haptophyta</taxon>
        <taxon>Prymnesiophyceae</taxon>
        <taxon>Isochrysidales</taxon>
        <taxon>Noelaerhabdaceae</taxon>
        <taxon>Emiliania</taxon>
    </lineage>
</organism>
<dbReference type="GeneID" id="17260281"/>
<dbReference type="EnsemblProtists" id="EOD14084">
    <property type="protein sequence ID" value="EOD14084"/>
    <property type="gene ID" value="EMIHUDRAFT_356726"/>
</dbReference>
<accession>A0A0D3IS49</accession>
<keyword evidence="2" id="KW-1185">Reference proteome</keyword>
<dbReference type="HOGENOM" id="CLU_3018298_0_0_1"/>
<dbReference type="KEGG" id="ehx:EMIHUDRAFT_356726"/>
<dbReference type="PaxDb" id="2903-EOD14084"/>